<accession>S2KJY3</accession>
<keyword evidence="3" id="KW-1185">Reference proteome</keyword>
<gene>
    <name evidence="2" type="ORF">L861_08635</name>
</gene>
<evidence type="ECO:0000313" key="3">
    <source>
        <dbReference type="Proteomes" id="UP000014463"/>
    </source>
</evidence>
<feature type="compositionally biased region" description="Polar residues" evidence="1">
    <location>
        <begin position="104"/>
        <end position="118"/>
    </location>
</feature>
<evidence type="ECO:0000256" key="1">
    <source>
        <dbReference type="SAM" id="MobiDB-lite"/>
    </source>
</evidence>
<protein>
    <submittedName>
        <fullName evidence="2">Uncharacterized protein</fullName>
    </submittedName>
</protein>
<dbReference type="EMBL" id="ASTJ01000024">
    <property type="protein sequence ID" value="EPC02402.1"/>
    <property type="molecule type" value="Genomic_DNA"/>
</dbReference>
<dbReference type="AlphaFoldDB" id="S2KJY3"/>
<sequence length="156" mass="15882">MPPPPEPPLPPPPEPPLPPPPEPPSPPPPEPPGLEPLPGVSESLGGGLLPRGLPSSTVTTLRRKPPHPPSFSSRPPPPQPPLPPPPPPAAGGGKASRISDESSFRISDNSSSPMGLFTSFQEASCAQAPPEAKHPSATTNVTLANRSIAIASVPSP</sequence>
<organism evidence="2 3">
    <name type="scientific">Litchfieldella anticariensis (strain DSM 16096 / CECT 5854 / CIP 108499 / LMG 22089 / FP35)</name>
    <name type="common">Halomonas anticariensis</name>
    <dbReference type="NCBI Taxonomy" id="1121939"/>
    <lineage>
        <taxon>Bacteria</taxon>
        <taxon>Pseudomonadati</taxon>
        <taxon>Pseudomonadota</taxon>
        <taxon>Gammaproteobacteria</taxon>
        <taxon>Oceanospirillales</taxon>
        <taxon>Halomonadaceae</taxon>
        <taxon>Litchfieldella</taxon>
    </lineage>
</organism>
<comment type="caution">
    <text evidence="2">The sequence shown here is derived from an EMBL/GenBank/DDBJ whole genome shotgun (WGS) entry which is preliminary data.</text>
</comment>
<dbReference type="Proteomes" id="UP000014463">
    <property type="component" value="Unassembled WGS sequence"/>
</dbReference>
<dbReference type="PRINTS" id="PR01217">
    <property type="entry name" value="PRICHEXTENSN"/>
</dbReference>
<feature type="region of interest" description="Disordered" evidence="1">
    <location>
        <begin position="1"/>
        <end position="118"/>
    </location>
</feature>
<reference evidence="2 3" key="1">
    <citation type="journal article" date="2013" name="Genome Announc.">
        <title>Draft genome sequence of the moderately halophilic gammaproteobacterium Halomonas anticariensis FP35.</title>
        <authorList>
            <person name="Tahrioui A."/>
            <person name="Quesada E."/>
            <person name="Llamas I."/>
        </authorList>
    </citation>
    <scope>NUCLEOTIDE SEQUENCE [LARGE SCALE GENOMIC DNA]</scope>
    <source>
        <strain evidence="3">DSM 16096 / CECT 5854 / LMG 22089 / FP35</strain>
    </source>
</reference>
<name>S2KJY3_LITA3</name>
<evidence type="ECO:0000313" key="2">
    <source>
        <dbReference type="EMBL" id="EPC02402.1"/>
    </source>
</evidence>
<proteinExistence type="predicted"/>
<feature type="compositionally biased region" description="Pro residues" evidence="1">
    <location>
        <begin position="74"/>
        <end position="89"/>
    </location>
</feature>
<feature type="compositionally biased region" description="Pro residues" evidence="1">
    <location>
        <begin position="1"/>
        <end position="35"/>
    </location>
</feature>